<feature type="region of interest" description="Disordered" evidence="1">
    <location>
        <begin position="97"/>
        <end position="133"/>
    </location>
</feature>
<dbReference type="EMBL" id="CAJNIZ010034780">
    <property type="protein sequence ID" value="CAE7555371.1"/>
    <property type="molecule type" value="Genomic_DNA"/>
</dbReference>
<sequence length="331" mass="36519">MSKRPKVIQGEQLMVGRRFMDQLRAPAKRASGSRGLSVMAGPRGSDEEEEAMCYRCLQTDALPCPHESKALQAGHPVDEGSLTIYADEDEELDLEEEFEDFEDDDEEPEEDEEDEEEEDDAEEGDPLILDEDDAASRLPWKKARNEMLMAVNSLPVTGRRYHHRILVVKVKTSQKDSPGSVHMDQLPGLMTQLCGRPPQFVSKEGKKSEFAAVCFPAETIKELSLPLGPAPAQPSVLAGASTSVSLGHAFSLGARLVDFDGEVVARPSSPYQITFFLPERNTRNDEEKQKQVRALLEARNPVGLDLAVEPVCCCMFCCSAPQLQTQVSPAT</sequence>
<name>A0A812TYV8_SYMPI</name>
<protein>
    <submittedName>
        <fullName evidence="2">Rha-1 protein</fullName>
    </submittedName>
</protein>
<dbReference type="AlphaFoldDB" id="A0A812TYV8"/>
<evidence type="ECO:0000313" key="2">
    <source>
        <dbReference type="EMBL" id="CAE7555371.1"/>
    </source>
</evidence>
<keyword evidence="3" id="KW-1185">Reference proteome</keyword>
<organism evidence="2 3">
    <name type="scientific">Symbiodinium pilosum</name>
    <name type="common">Dinoflagellate</name>
    <dbReference type="NCBI Taxonomy" id="2952"/>
    <lineage>
        <taxon>Eukaryota</taxon>
        <taxon>Sar</taxon>
        <taxon>Alveolata</taxon>
        <taxon>Dinophyceae</taxon>
        <taxon>Suessiales</taxon>
        <taxon>Symbiodiniaceae</taxon>
        <taxon>Symbiodinium</taxon>
    </lineage>
</organism>
<proteinExistence type="predicted"/>
<accession>A0A812TYV8</accession>
<dbReference type="OrthoDB" id="434044at2759"/>
<gene>
    <name evidence="2" type="primary">rha-1</name>
    <name evidence="2" type="ORF">SPIL2461_LOCUS14775</name>
</gene>
<dbReference type="Proteomes" id="UP000649617">
    <property type="component" value="Unassembled WGS sequence"/>
</dbReference>
<comment type="caution">
    <text evidence="2">The sequence shown here is derived from an EMBL/GenBank/DDBJ whole genome shotgun (WGS) entry which is preliminary data.</text>
</comment>
<evidence type="ECO:0000256" key="1">
    <source>
        <dbReference type="SAM" id="MobiDB-lite"/>
    </source>
</evidence>
<evidence type="ECO:0000313" key="3">
    <source>
        <dbReference type="Proteomes" id="UP000649617"/>
    </source>
</evidence>
<reference evidence="2" key="1">
    <citation type="submission" date="2021-02" db="EMBL/GenBank/DDBJ databases">
        <authorList>
            <person name="Dougan E. K."/>
            <person name="Rhodes N."/>
            <person name="Thang M."/>
            <person name="Chan C."/>
        </authorList>
    </citation>
    <scope>NUCLEOTIDE SEQUENCE</scope>
</reference>